<feature type="region of interest" description="Disordered" evidence="1">
    <location>
        <begin position="1"/>
        <end position="38"/>
    </location>
</feature>
<feature type="non-terminal residue" evidence="2">
    <location>
        <position position="110"/>
    </location>
</feature>
<gene>
    <name evidence="2" type="ORF">Agub_g12332</name>
</gene>
<feature type="non-terminal residue" evidence="2">
    <location>
        <position position="1"/>
    </location>
</feature>
<evidence type="ECO:0000256" key="1">
    <source>
        <dbReference type="SAM" id="MobiDB-lite"/>
    </source>
</evidence>
<sequence length="110" mass="10377">IAPAAAAARSREGCGGGSGGAGTAGSSSRGGGGDGGGGRGVVAPMVFDVVARGGSSALLMCSPQELPQALDPSTPQLLARLRTSIECAAQARAAGVDPATLSASLRAVTA</sequence>
<organism evidence="2 3">
    <name type="scientific">Astrephomene gubernaculifera</name>
    <dbReference type="NCBI Taxonomy" id="47775"/>
    <lineage>
        <taxon>Eukaryota</taxon>
        <taxon>Viridiplantae</taxon>
        <taxon>Chlorophyta</taxon>
        <taxon>core chlorophytes</taxon>
        <taxon>Chlorophyceae</taxon>
        <taxon>CS clade</taxon>
        <taxon>Chlamydomonadales</taxon>
        <taxon>Astrephomenaceae</taxon>
        <taxon>Astrephomene</taxon>
    </lineage>
</organism>
<feature type="compositionally biased region" description="Gly residues" evidence="1">
    <location>
        <begin position="13"/>
        <end position="38"/>
    </location>
</feature>
<dbReference type="Proteomes" id="UP001054857">
    <property type="component" value="Unassembled WGS sequence"/>
</dbReference>
<accession>A0AAD3HRF0</accession>
<keyword evidence="3" id="KW-1185">Reference proteome</keyword>
<evidence type="ECO:0000313" key="3">
    <source>
        <dbReference type="Proteomes" id="UP001054857"/>
    </source>
</evidence>
<dbReference type="AlphaFoldDB" id="A0AAD3HRF0"/>
<protein>
    <submittedName>
        <fullName evidence="2">Uncharacterized protein</fullName>
    </submittedName>
</protein>
<name>A0AAD3HRF0_9CHLO</name>
<reference evidence="2 3" key="1">
    <citation type="journal article" date="2021" name="Sci. Rep.">
        <title>Genome sequencing of the multicellular alga Astrephomene provides insights into convergent evolution of germ-soma differentiation.</title>
        <authorList>
            <person name="Yamashita S."/>
            <person name="Yamamoto K."/>
            <person name="Matsuzaki R."/>
            <person name="Suzuki S."/>
            <person name="Yamaguchi H."/>
            <person name="Hirooka S."/>
            <person name="Minakuchi Y."/>
            <person name="Miyagishima S."/>
            <person name="Kawachi M."/>
            <person name="Toyoda A."/>
            <person name="Nozaki H."/>
        </authorList>
    </citation>
    <scope>NUCLEOTIDE SEQUENCE [LARGE SCALE GENOMIC DNA]</scope>
    <source>
        <strain evidence="2 3">NIES-4017</strain>
    </source>
</reference>
<dbReference type="EMBL" id="BMAR01000035">
    <property type="protein sequence ID" value="GFR50166.1"/>
    <property type="molecule type" value="Genomic_DNA"/>
</dbReference>
<evidence type="ECO:0000313" key="2">
    <source>
        <dbReference type="EMBL" id="GFR50166.1"/>
    </source>
</evidence>
<comment type="caution">
    <text evidence="2">The sequence shown here is derived from an EMBL/GenBank/DDBJ whole genome shotgun (WGS) entry which is preliminary data.</text>
</comment>
<proteinExistence type="predicted"/>